<gene>
    <name evidence="1" type="ORF">QAD02_022911</name>
</gene>
<name>A0ACC2PXQ1_9HYME</name>
<organism evidence="1 2">
    <name type="scientific">Eretmocerus hayati</name>
    <dbReference type="NCBI Taxonomy" id="131215"/>
    <lineage>
        <taxon>Eukaryota</taxon>
        <taxon>Metazoa</taxon>
        <taxon>Ecdysozoa</taxon>
        <taxon>Arthropoda</taxon>
        <taxon>Hexapoda</taxon>
        <taxon>Insecta</taxon>
        <taxon>Pterygota</taxon>
        <taxon>Neoptera</taxon>
        <taxon>Endopterygota</taxon>
        <taxon>Hymenoptera</taxon>
        <taxon>Apocrita</taxon>
        <taxon>Proctotrupomorpha</taxon>
        <taxon>Chalcidoidea</taxon>
        <taxon>Aphelinidae</taxon>
        <taxon>Aphelininae</taxon>
        <taxon>Eretmocerus</taxon>
    </lineage>
</organism>
<evidence type="ECO:0000313" key="1">
    <source>
        <dbReference type="EMBL" id="KAJ8687117.1"/>
    </source>
</evidence>
<reference evidence="1" key="1">
    <citation type="submission" date="2023-04" db="EMBL/GenBank/DDBJ databases">
        <title>A chromosome-level genome assembly of the parasitoid wasp Eretmocerus hayati.</title>
        <authorList>
            <person name="Zhong Y."/>
            <person name="Liu S."/>
            <person name="Liu Y."/>
        </authorList>
    </citation>
    <scope>NUCLEOTIDE SEQUENCE</scope>
    <source>
        <strain evidence="1">ZJU_SS_LIU_2023</strain>
    </source>
</reference>
<sequence length="427" mass="48143">MAAYPPSRRVLPGATAQLHSFALCRPSHIASRLRCARLTMGKNKRHRHRSESSSTDESSSEEELRKKIKRLKKKVKRSKDRRSKKAKHYRRRRDSSSSQSSSDSSSENSSNSDTQSSQHVNSSRERSPTPSPSPRKDRPPAPHAPTEKDDDDRQASANSLNAKENNDEIQLDQELINALGKRFYEERVLAPAMHSELVVRWKEVASQGLPDTDKLELIKKYSLPQNCTFSDPPKLNPEIRTALKQEIRSRDDRIVVKQQTIAASLASAAKALALLVKNGRDLQDLPVIESLSDTIVFLAEIQRNESIIRRSLILANIKSSLRDMLATTPIDEFLFGSNLDETIKAAKTLEAAAKDLQAPAKKYVPNHQKNSNFPPRQPAANRRSSGGNKNQNQNKKPQQQQSRSKESQSKERSRSTNRSSSNHNRRR</sequence>
<proteinExistence type="predicted"/>
<accession>A0ACC2PXQ1</accession>
<keyword evidence="2" id="KW-1185">Reference proteome</keyword>
<comment type="caution">
    <text evidence="1">The sequence shown here is derived from an EMBL/GenBank/DDBJ whole genome shotgun (WGS) entry which is preliminary data.</text>
</comment>
<dbReference type="Proteomes" id="UP001239111">
    <property type="component" value="Chromosome 1"/>
</dbReference>
<protein>
    <submittedName>
        <fullName evidence="1">Uncharacterized protein</fullName>
    </submittedName>
</protein>
<evidence type="ECO:0000313" key="2">
    <source>
        <dbReference type="Proteomes" id="UP001239111"/>
    </source>
</evidence>
<dbReference type="EMBL" id="CM056741">
    <property type="protein sequence ID" value="KAJ8687117.1"/>
    <property type="molecule type" value="Genomic_DNA"/>
</dbReference>